<dbReference type="InterPro" id="IPR050703">
    <property type="entry name" value="Flavin_MAO"/>
</dbReference>
<name>A0A6J7TIP3_9ZZZZ</name>
<proteinExistence type="inferred from homology"/>
<protein>
    <submittedName>
        <fullName evidence="3">Unannotated protein</fullName>
    </submittedName>
</protein>
<dbReference type="InterPro" id="IPR002937">
    <property type="entry name" value="Amino_oxidase"/>
</dbReference>
<dbReference type="PANTHER" id="PTHR43563">
    <property type="entry name" value="AMINE OXIDASE"/>
    <property type="match status" value="1"/>
</dbReference>
<comment type="similarity">
    <text evidence="1">Belongs to the flavin monoamine oxidase family.</text>
</comment>
<dbReference type="Gene3D" id="3.50.50.60">
    <property type="entry name" value="FAD/NAD(P)-binding domain"/>
    <property type="match status" value="1"/>
</dbReference>
<dbReference type="SUPFAM" id="SSF51905">
    <property type="entry name" value="FAD/NAD(P)-binding domain"/>
    <property type="match status" value="1"/>
</dbReference>
<sequence>MSYCGGDGGHQLTQYSEAERIEMITSDMRQIHGITSPQTGAFSRSWSAKKNYGGAYAVYQTGQITGYWNILRQPWGRVHLAGEHVATCTGYMEGAVESGRDVADRIVRAS</sequence>
<dbReference type="InterPro" id="IPR036188">
    <property type="entry name" value="FAD/NAD-bd_sf"/>
</dbReference>
<dbReference type="EMBL" id="CAFBQJ010000211">
    <property type="protein sequence ID" value="CAB5053674.1"/>
    <property type="molecule type" value="Genomic_DNA"/>
</dbReference>
<evidence type="ECO:0000259" key="2">
    <source>
        <dbReference type="Pfam" id="PF01593"/>
    </source>
</evidence>
<feature type="domain" description="Amine oxidase" evidence="2">
    <location>
        <begin position="1"/>
        <end position="106"/>
    </location>
</feature>
<dbReference type="GO" id="GO:0016491">
    <property type="term" value="F:oxidoreductase activity"/>
    <property type="evidence" value="ECO:0007669"/>
    <property type="project" value="InterPro"/>
</dbReference>
<dbReference type="SUPFAM" id="SSF54373">
    <property type="entry name" value="FAD-linked reductases, C-terminal domain"/>
    <property type="match status" value="1"/>
</dbReference>
<dbReference type="Pfam" id="PF01593">
    <property type="entry name" value="Amino_oxidase"/>
    <property type="match status" value="1"/>
</dbReference>
<dbReference type="AlphaFoldDB" id="A0A6J7TIP3"/>
<gene>
    <name evidence="3" type="ORF">UFOPK4275_01070</name>
</gene>
<organism evidence="3">
    <name type="scientific">freshwater metagenome</name>
    <dbReference type="NCBI Taxonomy" id="449393"/>
    <lineage>
        <taxon>unclassified sequences</taxon>
        <taxon>metagenomes</taxon>
        <taxon>ecological metagenomes</taxon>
    </lineage>
</organism>
<evidence type="ECO:0000256" key="1">
    <source>
        <dbReference type="ARBA" id="ARBA00005995"/>
    </source>
</evidence>
<accession>A0A6J7TIP3</accession>
<evidence type="ECO:0000313" key="3">
    <source>
        <dbReference type="EMBL" id="CAB5053674.1"/>
    </source>
</evidence>
<dbReference type="PANTHER" id="PTHR43563:SF1">
    <property type="entry name" value="AMINE OXIDASE [FLAVIN-CONTAINING] B"/>
    <property type="match status" value="1"/>
</dbReference>
<reference evidence="3" key="1">
    <citation type="submission" date="2020-05" db="EMBL/GenBank/DDBJ databases">
        <authorList>
            <person name="Chiriac C."/>
            <person name="Salcher M."/>
            <person name="Ghai R."/>
            <person name="Kavagutti S V."/>
        </authorList>
    </citation>
    <scope>NUCLEOTIDE SEQUENCE</scope>
</reference>